<reference evidence="2" key="1">
    <citation type="submission" date="2020-12" db="EMBL/GenBank/DDBJ databases">
        <title>M. sibirica DSM 26468T genome.</title>
        <authorList>
            <person name="Thieme N."/>
            <person name="Rettenmaier R."/>
            <person name="Zverlov V."/>
            <person name="Liebl W."/>
        </authorList>
    </citation>
    <scope>NUCLEOTIDE SEQUENCE</scope>
    <source>
        <strain evidence="2">DSM 26468</strain>
    </source>
</reference>
<organism evidence="2 3">
    <name type="scientific">Mobilitalea sibirica</name>
    <dbReference type="NCBI Taxonomy" id="1462919"/>
    <lineage>
        <taxon>Bacteria</taxon>
        <taxon>Bacillati</taxon>
        <taxon>Bacillota</taxon>
        <taxon>Clostridia</taxon>
        <taxon>Lachnospirales</taxon>
        <taxon>Lachnospiraceae</taxon>
        <taxon>Mobilitalea</taxon>
    </lineage>
</organism>
<feature type="domain" description="N-acetyltransferase" evidence="1">
    <location>
        <begin position="8"/>
        <end position="151"/>
    </location>
</feature>
<dbReference type="RefSeq" id="WP_197662828.1">
    <property type="nucleotide sequence ID" value="NZ_JAEAGR010000029.1"/>
</dbReference>
<keyword evidence="3" id="KW-1185">Reference proteome</keyword>
<dbReference type="EMBL" id="JAEAGR010000029">
    <property type="protein sequence ID" value="MBH1942575.1"/>
    <property type="molecule type" value="Genomic_DNA"/>
</dbReference>
<dbReference type="InterPro" id="IPR016181">
    <property type="entry name" value="Acyl_CoA_acyltransferase"/>
</dbReference>
<name>A0A8J7HCR5_9FIRM</name>
<dbReference type="Gene3D" id="3.40.630.30">
    <property type="match status" value="1"/>
</dbReference>
<comment type="caution">
    <text evidence="2">The sequence shown here is derived from an EMBL/GenBank/DDBJ whole genome shotgun (WGS) entry which is preliminary data.</text>
</comment>
<dbReference type="PANTHER" id="PTHR43792">
    <property type="entry name" value="GNAT FAMILY, PUTATIVE (AFU_ORTHOLOGUE AFUA_3G00765)-RELATED-RELATED"/>
    <property type="match status" value="1"/>
</dbReference>
<gene>
    <name evidence="2" type="ORF">I5677_16910</name>
</gene>
<dbReference type="SUPFAM" id="SSF55729">
    <property type="entry name" value="Acyl-CoA N-acyltransferases (Nat)"/>
    <property type="match status" value="1"/>
</dbReference>
<dbReference type="PROSITE" id="PS51186">
    <property type="entry name" value="GNAT"/>
    <property type="match status" value="1"/>
</dbReference>
<dbReference type="InterPro" id="IPR000182">
    <property type="entry name" value="GNAT_dom"/>
</dbReference>
<dbReference type="PANTHER" id="PTHR43792:SF1">
    <property type="entry name" value="N-ACETYLTRANSFERASE DOMAIN-CONTAINING PROTEIN"/>
    <property type="match status" value="1"/>
</dbReference>
<sequence length="151" mass="18107">MDLVGKRIILRKFQKSDMDFLYTLNNDPLVNRYLSYHSMESEKCQYFIELWKENYHDEIVNVHKIIIKDIETDIGLVFLVKRENGVYELGYRILPQFWHAGYASESAKLLIFKFFEKYDNCIWAETHPANEKSMKLLKKLGFKEVIKKKCK</sequence>
<dbReference type="AlphaFoldDB" id="A0A8J7HCR5"/>
<dbReference type="InterPro" id="IPR051531">
    <property type="entry name" value="N-acetyltransferase"/>
</dbReference>
<evidence type="ECO:0000313" key="3">
    <source>
        <dbReference type="Proteomes" id="UP000623269"/>
    </source>
</evidence>
<dbReference type="Proteomes" id="UP000623269">
    <property type="component" value="Unassembled WGS sequence"/>
</dbReference>
<protein>
    <submittedName>
        <fullName evidence="2">GNAT family N-acetyltransferase</fullName>
    </submittedName>
</protein>
<evidence type="ECO:0000259" key="1">
    <source>
        <dbReference type="PROSITE" id="PS51186"/>
    </source>
</evidence>
<dbReference type="GO" id="GO:0016747">
    <property type="term" value="F:acyltransferase activity, transferring groups other than amino-acyl groups"/>
    <property type="evidence" value="ECO:0007669"/>
    <property type="project" value="InterPro"/>
</dbReference>
<proteinExistence type="predicted"/>
<accession>A0A8J7HCR5</accession>
<dbReference type="Pfam" id="PF13302">
    <property type="entry name" value="Acetyltransf_3"/>
    <property type="match status" value="1"/>
</dbReference>
<evidence type="ECO:0000313" key="2">
    <source>
        <dbReference type="EMBL" id="MBH1942575.1"/>
    </source>
</evidence>